<feature type="domain" description="GHMP kinase C-terminal" evidence="1">
    <location>
        <begin position="3"/>
        <end position="68"/>
    </location>
</feature>
<evidence type="ECO:0000313" key="2">
    <source>
        <dbReference type="EMBL" id="QSG13692.1"/>
    </source>
</evidence>
<keyword evidence="2" id="KW-0418">Kinase</keyword>
<dbReference type="Proteomes" id="UP000663292">
    <property type="component" value="Chromosome"/>
</dbReference>
<dbReference type="GO" id="GO:0016301">
    <property type="term" value="F:kinase activity"/>
    <property type="evidence" value="ECO:0007669"/>
    <property type="project" value="UniProtKB-KW"/>
</dbReference>
<dbReference type="InterPro" id="IPR013750">
    <property type="entry name" value="GHMP_kinase_C_dom"/>
</dbReference>
<sequence length="93" mass="10262">MKLIPSIAQGDYILFREAINSMQFIGFKKREIKRQPDSLSLVNELQEMGYAAGMSSLGPAVFVISPDPIDIEYDGVKSIDTEASTTGAEFTDR</sequence>
<dbReference type="Pfam" id="PF08544">
    <property type="entry name" value="GHMP_kinases_C"/>
    <property type="match status" value="1"/>
</dbReference>
<dbReference type="AlphaFoldDB" id="A0A897NLR4"/>
<name>A0A897NLR4_9EURY</name>
<dbReference type="EMBL" id="CP064791">
    <property type="protein sequence ID" value="QSG13692.1"/>
    <property type="molecule type" value="Genomic_DNA"/>
</dbReference>
<keyword evidence="2" id="KW-0808">Transferase</keyword>
<protein>
    <submittedName>
        <fullName evidence="2">Putative sugar kinase</fullName>
    </submittedName>
</protein>
<keyword evidence="3" id="KW-1185">Reference proteome</keyword>
<accession>A0A897NLR4</accession>
<evidence type="ECO:0000259" key="1">
    <source>
        <dbReference type="Pfam" id="PF08544"/>
    </source>
</evidence>
<gene>
    <name evidence="2" type="ORF">HSEST_0136</name>
</gene>
<organism evidence="2 3">
    <name type="scientific">Halapricum desulfuricans</name>
    <dbReference type="NCBI Taxonomy" id="2841257"/>
    <lineage>
        <taxon>Archaea</taxon>
        <taxon>Methanobacteriati</taxon>
        <taxon>Methanobacteriota</taxon>
        <taxon>Stenosarchaea group</taxon>
        <taxon>Halobacteria</taxon>
        <taxon>Halobacteriales</taxon>
        <taxon>Haloarculaceae</taxon>
        <taxon>Halapricum</taxon>
    </lineage>
</organism>
<evidence type="ECO:0000313" key="3">
    <source>
        <dbReference type="Proteomes" id="UP000663292"/>
    </source>
</evidence>
<proteinExistence type="predicted"/>
<reference evidence="2 3" key="1">
    <citation type="submission" date="2020-11" db="EMBL/GenBank/DDBJ databases">
        <title>Carbohydrate-dependent, anaerobic sulfur respiration: A novel catabolism in halophilic archaea.</title>
        <authorList>
            <person name="Sorokin D.Y."/>
            <person name="Messina E."/>
            <person name="Smedile F."/>
            <person name="La Cono V."/>
            <person name="Hallsworth J.E."/>
            <person name="Yakimov M.M."/>
        </authorList>
    </citation>
    <scope>NUCLEOTIDE SEQUENCE [LARGE SCALE GENOMIC DNA]</scope>
    <source>
        <strain evidence="2 3">HSR-Est</strain>
    </source>
</reference>